<dbReference type="AlphaFoldDB" id="A0A158KK87"/>
<evidence type="ECO:0000313" key="2">
    <source>
        <dbReference type="Proteomes" id="UP000054717"/>
    </source>
</evidence>
<name>A0A158KK87_9BURK</name>
<proteinExistence type="predicted"/>
<keyword evidence="2" id="KW-1185">Reference proteome</keyword>
<evidence type="ECO:0000313" key="1">
    <source>
        <dbReference type="EMBL" id="SAL81547.1"/>
    </source>
</evidence>
<dbReference type="Proteomes" id="UP000054717">
    <property type="component" value="Unassembled WGS sequence"/>
</dbReference>
<accession>A0A158KK87</accession>
<reference evidence="1" key="1">
    <citation type="submission" date="2016-01" db="EMBL/GenBank/DDBJ databases">
        <authorList>
            <person name="Peeters Charlotte."/>
        </authorList>
    </citation>
    <scope>NUCLEOTIDE SEQUENCE</scope>
    <source>
        <strain evidence="1">LMG 22936</strain>
    </source>
</reference>
<protein>
    <submittedName>
        <fullName evidence="1">Uncharacterized protein</fullName>
    </submittedName>
</protein>
<organism evidence="1 2">
    <name type="scientific">Caballeronia telluris</name>
    <dbReference type="NCBI Taxonomy" id="326475"/>
    <lineage>
        <taxon>Bacteria</taxon>
        <taxon>Pseudomonadati</taxon>
        <taxon>Pseudomonadota</taxon>
        <taxon>Betaproteobacteria</taxon>
        <taxon>Burkholderiales</taxon>
        <taxon>Burkholderiaceae</taxon>
        <taxon>Caballeronia</taxon>
    </lineage>
</organism>
<sequence>MESVIVSSGRVTPSNVTGNFAKPNSFAIGPSCAVAMMPPAATNTNIR</sequence>
<comment type="caution">
    <text evidence="1">The sequence shown here is derived from an EMBL/GenBank/DDBJ whole genome shotgun (WGS) entry which is preliminary data.</text>
</comment>
<gene>
    <name evidence="1" type="ORF">AWB66_06435</name>
</gene>
<dbReference type="EMBL" id="FCNZ02000138">
    <property type="protein sequence ID" value="SAL81547.1"/>
    <property type="molecule type" value="Genomic_DNA"/>
</dbReference>